<dbReference type="PROSITE" id="PS50931">
    <property type="entry name" value="HTH_LYSR"/>
    <property type="match status" value="1"/>
</dbReference>
<evidence type="ECO:0000256" key="2">
    <source>
        <dbReference type="ARBA" id="ARBA00023015"/>
    </source>
</evidence>
<proteinExistence type="inferred from homology"/>
<comment type="similarity">
    <text evidence="1">Belongs to the LysR transcriptional regulatory family.</text>
</comment>
<organism evidence="6 7">
    <name type="scientific">Paracoccus caeni</name>
    <dbReference type="NCBI Taxonomy" id="657651"/>
    <lineage>
        <taxon>Bacteria</taxon>
        <taxon>Pseudomonadati</taxon>
        <taxon>Pseudomonadota</taxon>
        <taxon>Alphaproteobacteria</taxon>
        <taxon>Rhodobacterales</taxon>
        <taxon>Paracoccaceae</taxon>
        <taxon>Paracoccus</taxon>
    </lineage>
</organism>
<dbReference type="PANTHER" id="PTHR30537">
    <property type="entry name" value="HTH-TYPE TRANSCRIPTIONAL REGULATOR"/>
    <property type="match status" value="1"/>
</dbReference>
<dbReference type="InterPro" id="IPR005119">
    <property type="entry name" value="LysR_subst-bd"/>
</dbReference>
<sequence>MDIIELRTFIAILDEGSFAAAARRLGISRSLSSKHISDLEEELGTRLLVRTTREVHATAVGAEFGENLRLILAQLDAATDNVRAASDKPAGVLRIGSPVAYTLKVLQPHLVKFMELYPGIKLNLTLDDGTSDLVSEGFDAVIRIGFLKDSSLRARKLDSARIMLVASPEYLELHGTPVEPNDLLHHGCLHYTNLRGTSWPLIRDGQTLLQRIEPVFSSNNTELLHSMAVSGRGITILPEFVATDEIAKGTLIPLMQDYTIPNLPISIVYPPGKLLTTAMRSFLDFAATLKLG</sequence>
<dbReference type="FunFam" id="1.10.10.10:FF:000001">
    <property type="entry name" value="LysR family transcriptional regulator"/>
    <property type="match status" value="1"/>
</dbReference>
<dbReference type="Pfam" id="PF03466">
    <property type="entry name" value="LysR_substrate"/>
    <property type="match status" value="1"/>
</dbReference>
<evidence type="ECO:0000256" key="1">
    <source>
        <dbReference type="ARBA" id="ARBA00009437"/>
    </source>
</evidence>
<dbReference type="Gene3D" id="3.40.190.290">
    <property type="match status" value="1"/>
</dbReference>
<comment type="caution">
    <text evidence="6">The sequence shown here is derived from an EMBL/GenBank/DDBJ whole genome shotgun (WGS) entry which is preliminary data.</text>
</comment>
<keyword evidence="3" id="KW-0238">DNA-binding</keyword>
<evidence type="ECO:0000313" key="6">
    <source>
        <dbReference type="EMBL" id="MBK4216572.1"/>
    </source>
</evidence>
<dbReference type="AlphaFoldDB" id="A0A934VZ13"/>
<accession>A0A934VZ13</accession>
<dbReference type="SUPFAM" id="SSF46785">
    <property type="entry name" value="Winged helix' DNA-binding domain"/>
    <property type="match status" value="1"/>
</dbReference>
<dbReference type="InterPro" id="IPR000847">
    <property type="entry name" value="LysR_HTH_N"/>
</dbReference>
<keyword evidence="4" id="KW-0804">Transcription</keyword>
<evidence type="ECO:0000256" key="4">
    <source>
        <dbReference type="ARBA" id="ARBA00023163"/>
    </source>
</evidence>
<dbReference type="CDD" id="cd08422">
    <property type="entry name" value="PBP2_CrgA_like"/>
    <property type="match status" value="1"/>
</dbReference>
<dbReference type="InterPro" id="IPR036388">
    <property type="entry name" value="WH-like_DNA-bd_sf"/>
</dbReference>
<dbReference type="InterPro" id="IPR036390">
    <property type="entry name" value="WH_DNA-bd_sf"/>
</dbReference>
<dbReference type="EMBL" id="JAEPRQ010000003">
    <property type="protein sequence ID" value="MBK4216572.1"/>
    <property type="molecule type" value="Genomic_DNA"/>
</dbReference>
<dbReference type="GO" id="GO:0003700">
    <property type="term" value="F:DNA-binding transcription factor activity"/>
    <property type="evidence" value="ECO:0007669"/>
    <property type="project" value="InterPro"/>
</dbReference>
<dbReference type="PANTHER" id="PTHR30537:SF5">
    <property type="entry name" value="HTH-TYPE TRANSCRIPTIONAL ACTIVATOR TTDR-RELATED"/>
    <property type="match status" value="1"/>
</dbReference>
<dbReference type="Pfam" id="PF00126">
    <property type="entry name" value="HTH_1"/>
    <property type="match status" value="1"/>
</dbReference>
<protein>
    <submittedName>
        <fullName evidence="6">LysR family transcriptional regulator</fullName>
    </submittedName>
</protein>
<reference evidence="6" key="1">
    <citation type="submission" date="2021-01" db="EMBL/GenBank/DDBJ databases">
        <title>Paracoccus amoyensis sp. nov., isolated from the surface seawater along the coast of Xiamen Island, China.</title>
        <authorList>
            <person name="Lyu L."/>
        </authorList>
    </citation>
    <scope>NUCLEOTIDE SEQUENCE</scope>
    <source>
        <strain evidence="6">MJ17</strain>
    </source>
</reference>
<keyword evidence="2" id="KW-0805">Transcription regulation</keyword>
<dbReference type="InterPro" id="IPR058163">
    <property type="entry name" value="LysR-type_TF_proteobact-type"/>
</dbReference>
<dbReference type="Gene3D" id="1.10.10.10">
    <property type="entry name" value="Winged helix-like DNA-binding domain superfamily/Winged helix DNA-binding domain"/>
    <property type="match status" value="1"/>
</dbReference>
<gene>
    <name evidence="6" type="ORF">JJJ17_11600</name>
</gene>
<evidence type="ECO:0000256" key="3">
    <source>
        <dbReference type="ARBA" id="ARBA00023125"/>
    </source>
</evidence>
<dbReference type="GO" id="GO:0003677">
    <property type="term" value="F:DNA binding"/>
    <property type="evidence" value="ECO:0007669"/>
    <property type="project" value="UniProtKB-KW"/>
</dbReference>
<dbReference type="Proteomes" id="UP000640485">
    <property type="component" value="Unassembled WGS sequence"/>
</dbReference>
<name>A0A934VZ13_9RHOB</name>
<evidence type="ECO:0000259" key="5">
    <source>
        <dbReference type="PROSITE" id="PS50931"/>
    </source>
</evidence>
<dbReference type="SUPFAM" id="SSF53850">
    <property type="entry name" value="Periplasmic binding protein-like II"/>
    <property type="match status" value="1"/>
</dbReference>
<keyword evidence="7" id="KW-1185">Reference proteome</keyword>
<feature type="domain" description="HTH lysR-type" evidence="5">
    <location>
        <begin position="1"/>
        <end position="58"/>
    </location>
</feature>
<dbReference type="RefSeq" id="WP_200686522.1">
    <property type="nucleotide sequence ID" value="NZ_JAEPRQ010000003.1"/>
</dbReference>
<evidence type="ECO:0000313" key="7">
    <source>
        <dbReference type="Proteomes" id="UP000640485"/>
    </source>
</evidence>